<dbReference type="AlphaFoldDB" id="C0EGA6"/>
<evidence type="ECO:0000313" key="2">
    <source>
        <dbReference type="Proteomes" id="UP000003340"/>
    </source>
</evidence>
<accession>C0EGA6</accession>
<dbReference type="EMBL" id="ACEC01000098">
    <property type="protein sequence ID" value="EEG29501.1"/>
    <property type="molecule type" value="Genomic_DNA"/>
</dbReference>
<sequence>MGLRTAETNRAGLLLDSAAGDKTVTEPVTSLSFGPGILRDRNNAETLTSYVEELLWKF</sequence>
<dbReference type="HOGENOM" id="CLU_2971378_0_0_9"/>
<name>C0EGA6_9FIRM</name>
<keyword evidence="2" id="KW-1185">Reference proteome</keyword>
<dbReference type="Proteomes" id="UP000003340">
    <property type="component" value="Unassembled WGS sequence"/>
</dbReference>
<proteinExistence type="predicted"/>
<reference evidence="1 2" key="1">
    <citation type="submission" date="2009-01" db="EMBL/GenBank/DDBJ databases">
        <authorList>
            <person name="Fulton L."/>
            <person name="Clifton S."/>
            <person name="Fulton B."/>
            <person name="Xu J."/>
            <person name="Minx P."/>
            <person name="Pepin K.H."/>
            <person name="Johnson M."/>
            <person name="Bhonagiri V."/>
            <person name="Nash W.E."/>
            <person name="Mardis E.R."/>
            <person name="Wilson R.K."/>
        </authorList>
    </citation>
    <scope>NUCLEOTIDE SEQUENCE [LARGE SCALE GENOMIC DNA]</scope>
    <source>
        <strain evidence="1 2">DSM 5476</strain>
    </source>
</reference>
<dbReference type="STRING" id="537013.CLOSTMETH_02899"/>
<protein>
    <submittedName>
        <fullName evidence="1">Uncharacterized protein</fullName>
    </submittedName>
</protein>
<comment type="caution">
    <text evidence="1">The sequence shown here is derived from an EMBL/GenBank/DDBJ whole genome shotgun (WGS) entry which is preliminary data.</text>
</comment>
<organism evidence="1 2">
    <name type="scientific">[Clostridium] methylpentosum DSM 5476</name>
    <dbReference type="NCBI Taxonomy" id="537013"/>
    <lineage>
        <taxon>Bacteria</taxon>
        <taxon>Bacillati</taxon>
        <taxon>Bacillota</taxon>
        <taxon>Clostridia</taxon>
        <taxon>Eubacteriales</taxon>
        <taxon>Oscillospiraceae</taxon>
        <taxon>Oscillospiraceae incertae sedis</taxon>
    </lineage>
</organism>
<evidence type="ECO:0000313" key="1">
    <source>
        <dbReference type="EMBL" id="EEG29501.1"/>
    </source>
</evidence>
<gene>
    <name evidence="1" type="ORF">CLOSTMETH_02899</name>
</gene>
<reference evidence="1 2" key="2">
    <citation type="submission" date="2009-02" db="EMBL/GenBank/DDBJ databases">
        <title>Draft genome sequence of Clostridium methylpentosum (DSM 5476).</title>
        <authorList>
            <person name="Sudarsanam P."/>
            <person name="Ley R."/>
            <person name="Guruge J."/>
            <person name="Turnbaugh P.J."/>
            <person name="Mahowald M."/>
            <person name="Liep D."/>
            <person name="Gordon J."/>
        </authorList>
    </citation>
    <scope>NUCLEOTIDE SEQUENCE [LARGE SCALE GENOMIC DNA]</scope>
    <source>
        <strain evidence="1 2">DSM 5476</strain>
    </source>
</reference>